<dbReference type="InterPro" id="IPR038731">
    <property type="entry name" value="RgtA/B/C-like"/>
</dbReference>
<dbReference type="GeneID" id="71927498"/>
<dbReference type="RefSeq" id="WP_247994572.1">
    <property type="nucleotide sequence ID" value="NZ_CP096019.1"/>
</dbReference>
<evidence type="ECO:0000313" key="4">
    <source>
        <dbReference type="Proteomes" id="UP000831768"/>
    </source>
</evidence>
<evidence type="ECO:0000313" key="3">
    <source>
        <dbReference type="EMBL" id="UPM43914.1"/>
    </source>
</evidence>
<feature type="domain" description="Glycosyltransferase RgtA/B/C/D-like" evidence="2">
    <location>
        <begin position="68"/>
        <end position="200"/>
    </location>
</feature>
<organism evidence="3 4">
    <name type="scientific">Halocatena salina</name>
    <dbReference type="NCBI Taxonomy" id="2934340"/>
    <lineage>
        <taxon>Archaea</taxon>
        <taxon>Methanobacteriati</taxon>
        <taxon>Methanobacteriota</taxon>
        <taxon>Stenosarchaea group</taxon>
        <taxon>Halobacteria</taxon>
        <taxon>Halobacteriales</taxon>
        <taxon>Natronomonadaceae</taxon>
        <taxon>Halocatena</taxon>
    </lineage>
</organism>
<gene>
    <name evidence="3" type="ORF">MW046_05585</name>
</gene>
<feature type="transmembrane region" description="Helical" evidence="1">
    <location>
        <begin position="183"/>
        <end position="203"/>
    </location>
</feature>
<name>A0A8U0A4F7_9EURY</name>
<dbReference type="InterPro" id="IPR019962">
    <property type="entry name" value="CHP03663"/>
</dbReference>
<keyword evidence="1" id="KW-1133">Transmembrane helix</keyword>
<feature type="transmembrane region" description="Helical" evidence="1">
    <location>
        <begin position="370"/>
        <end position="393"/>
    </location>
</feature>
<feature type="transmembrane region" description="Helical" evidence="1">
    <location>
        <begin position="317"/>
        <end position="334"/>
    </location>
</feature>
<sequence length="596" mass="65716">MERPALTSRDWSPGRTATVAVVSITALALLARFAFLGDRIAHWDEARVGFWILDYMQTGNYSYSPVIHGPFYHHINPLLFEWFGYTDAAMRIVPAFVTGLLPLTALLFQSRLDRIETVALAAFLAFDPILLYYSRFMRGDPLVGAFMFAGFAFLVRAIDTDRTDHLLAASGLIALGFTTKENAFVYVLCWLGAFAVILDHRFVTHVRERALRTVVWDALVRGWNWLGRHGLGVIAAIIEFFVVIIAFYAPRSNGRLHVPGSNGGQYVGWNALTDPSLLGAFIWEGTAGAFQSFYSFWGTGAQSEHPYIPYLVDLLETIGYGSLVLVVLACLGFVVDRYATDTPRELLTVTFAWGVVSLLGYPVITDIKAPWAAVHVVLPLMIPAAVGVGALLRPIRAGVVTNTRWARVGVAGVVLLLISAPVAAVGIHSVYQEPQASDNELVQYAQPADDFHPTVHEIERIAANNQQGTDVVLYGQQFVNGDPIYQQPSCAGNNGWFDALPLPWYLVRSDASVTCAQSQAELDQLNQKPPVIITTASHVTKNESNQTVTVPVVPEGLDRRFPEYDATIEQMRTTDTDVVFLIDRDRVNTTQSSPGR</sequence>
<evidence type="ECO:0000256" key="1">
    <source>
        <dbReference type="SAM" id="Phobius"/>
    </source>
</evidence>
<dbReference type="Pfam" id="PF13231">
    <property type="entry name" value="PMT_2"/>
    <property type="match status" value="1"/>
</dbReference>
<dbReference type="InterPro" id="IPR016950">
    <property type="entry name" value="Manno-Trfase_MA4085_prd"/>
</dbReference>
<evidence type="ECO:0000259" key="2">
    <source>
        <dbReference type="Pfam" id="PF13231"/>
    </source>
</evidence>
<feature type="transmembrane region" description="Helical" evidence="1">
    <location>
        <begin position="231"/>
        <end position="249"/>
    </location>
</feature>
<keyword evidence="4" id="KW-1185">Reference proteome</keyword>
<keyword evidence="1" id="KW-0472">Membrane</keyword>
<feature type="transmembrane region" description="Helical" evidence="1">
    <location>
        <begin position="141"/>
        <end position="158"/>
    </location>
</feature>
<dbReference type="PANTHER" id="PTHR41710">
    <property type="entry name" value="GLYCOSYL TRANSFERASE, FAMILY 39"/>
    <property type="match status" value="1"/>
</dbReference>
<dbReference type="EMBL" id="CP096019">
    <property type="protein sequence ID" value="UPM43914.1"/>
    <property type="molecule type" value="Genomic_DNA"/>
</dbReference>
<reference evidence="3" key="1">
    <citation type="submission" date="2022-04" db="EMBL/GenBank/DDBJ databases">
        <title>Halocatena sp. nov., isolated from a salt lake.</title>
        <authorList>
            <person name="Cui H.-L."/>
        </authorList>
    </citation>
    <scope>NUCLEOTIDE SEQUENCE</scope>
    <source>
        <strain evidence="3">AD-1</strain>
    </source>
</reference>
<keyword evidence="1" id="KW-0812">Transmembrane</keyword>
<protein>
    <submittedName>
        <fullName evidence="3">TIGR03663 family protein</fullName>
    </submittedName>
</protein>
<dbReference type="Proteomes" id="UP000831768">
    <property type="component" value="Chromosome"/>
</dbReference>
<feature type="transmembrane region" description="Helical" evidence="1">
    <location>
        <begin position="405"/>
        <end position="431"/>
    </location>
</feature>
<feature type="transmembrane region" description="Helical" evidence="1">
    <location>
        <begin position="16"/>
        <end position="35"/>
    </location>
</feature>
<dbReference type="AlphaFoldDB" id="A0A8U0A4F7"/>
<dbReference type="KEGG" id="haad:MW046_05585"/>
<feature type="transmembrane region" description="Helical" evidence="1">
    <location>
        <begin position="115"/>
        <end position="134"/>
    </location>
</feature>
<feature type="transmembrane region" description="Helical" evidence="1">
    <location>
        <begin position="346"/>
        <end position="364"/>
    </location>
</feature>
<feature type="transmembrane region" description="Helical" evidence="1">
    <location>
        <begin position="88"/>
        <end position="109"/>
    </location>
</feature>
<dbReference type="NCBIfam" id="TIGR03663">
    <property type="entry name" value="flippase activity-associated protein Agl23"/>
    <property type="match status" value="1"/>
</dbReference>
<dbReference type="PIRSF" id="PIRSF030218">
    <property type="entry name" value="Mannosyltr_MA4085_prd"/>
    <property type="match status" value="1"/>
</dbReference>
<proteinExistence type="predicted"/>
<accession>A0A8U0A4F7</accession>
<dbReference type="PANTHER" id="PTHR41710:SF2">
    <property type="entry name" value="GLYCOSYL TRANSFERASE FAMILY 39_83 DOMAIN-CONTAINING PROTEIN"/>
    <property type="match status" value="1"/>
</dbReference>